<dbReference type="AlphaFoldDB" id="A0A1G2SE99"/>
<dbReference type="EMBL" id="MHUW01000017">
    <property type="protein sequence ID" value="OHA83376.1"/>
    <property type="molecule type" value="Genomic_DNA"/>
</dbReference>
<dbReference type="STRING" id="1802727.A2937_03565"/>
<evidence type="ECO:0000313" key="2">
    <source>
        <dbReference type="Proteomes" id="UP000177987"/>
    </source>
</evidence>
<sequence>MNRRSKVSQAAVVISPGGKGDKGIRIGETQGLVAPIPKKTTTVTLRLSGPWHVLWQRLRAAVPGVSDAELLRQGVALRMALAALDGKGQKPKAFIQYYDQAGKLQTVDLEEHVGIEVPEEKG</sequence>
<name>A0A1G2SE99_9BACT</name>
<dbReference type="Proteomes" id="UP000177987">
    <property type="component" value="Unassembled WGS sequence"/>
</dbReference>
<organism evidence="1 2">
    <name type="scientific">Candidatus Yonathbacteria bacterium RIFCSPLOWO2_01_FULL_47_33b</name>
    <dbReference type="NCBI Taxonomy" id="1802727"/>
    <lineage>
        <taxon>Bacteria</taxon>
        <taxon>Candidatus Yonathiibacteriota</taxon>
    </lineage>
</organism>
<gene>
    <name evidence="1" type="ORF">A2937_03565</name>
</gene>
<accession>A0A1G2SE99</accession>
<evidence type="ECO:0000313" key="1">
    <source>
        <dbReference type="EMBL" id="OHA83376.1"/>
    </source>
</evidence>
<reference evidence="1 2" key="1">
    <citation type="journal article" date="2016" name="Nat. Commun.">
        <title>Thousands of microbial genomes shed light on interconnected biogeochemical processes in an aquifer system.</title>
        <authorList>
            <person name="Anantharaman K."/>
            <person name="Brown C.T."/>
            <person name="Hug L.A."/>
            <person name="Sharon I."/>
            <person name="Castelle C.J."/>
            <person name="Probst A.J."/>
            <person name="Thomas B.C."/>
            <person name="Singh A."/>
            <person name="Wilkins M.J."/>
            <person name="Karaoz U."/>
            <person name="Brodie E.L."/>
            <person name="Williams K.H."/>
            <person name="Hubbard S.S."/>
            <person name="Banfield J.F."/>
        </authorList>
    </citation>
    <scope>NUCLEOTIDE SEQUENCE [LARGE SCALE GENOMIC DNA]</scope>
</reference>
<comment type="caution">
    <text evidence="1">The sequence shown here is derived from an EMBL/GenBank/DDBJ whole genome shotgun (WGS) entry which is preliminary data.</text>
</comment>
<protein>
    <submittedName>
        <fullName evidence="1">Uncharacterized protein</fullName>
    </submittedName>
</protein>
<proteinExistence type="predicted"/>